<protein>
    <submittedName>
        <fullName evidence="2">Uncharacterized protein</fullName>
    </submittedName>
</protein>
<keyword evidence="3" id="KW-1185">Reference proteome</keyword>
<dbReference type="EMBL" id="CM000653">
    <property type="protein sequence ID" value="EED87656.1"/>
    <property type="molecule type" value="Genomic_DNA"/>
</dbReference>
<dbReference type="AlphaFoldDB" id="B8CFM8"/>
<feature type="compositionally biased region" description="Polar residues" evidence="1">
    <location>
        <begin position="114"/>
        <end position="127"/>
    </location>
</feature>
<proteinExistence type="predicted"/>
<dbReference type="RefSeq" id="XP_002294876.1">
    <property type="nucleotide sequence ID" value="XM_002294840.1"/>
</dbReference>
<feature type="region of interest" description="Disordered" evidence="1">
    <location>
        <begin position="1"/>
        <end position="87"/>
    </location>
</feature>
<dbReference type="InParanoid" id="B8CFM8"/>
<reference evidence="2 3" key="1">
    <citation type="journal article" date="2004" name="Science">
        <title>The genome of the diatom Thalassiosira pseudonana: ecology, evolution, and metabolism.</title>
        <authorList>
            <person name="Armbrust E.V."/>
            <person name="Berges J.A."/>
            <person name="Bowler C."/>
            <person name="Green B.R."/>
            <person name="Martinez D."/>
            <person name="Putnam N.H."/>
            <person name="Zhou S."/>
            <person name="Allen A.E."/>
            <person name="Apt K.E."/>
            <person name="Bechner M."/>
            <person name="Brzezinski M.A."/>
            <person name="Chaal B.K."/>
            <person name="Chiovitti A."/>
            <person name="Davis A.K."/>
            <person name="Demarest M.S."/>
            <person name="Detter J.C."/>
            <person name="Glavina T."/>
            <person name="Goodstein D."/>
            <person name="Hadi M.Z."/>
            <person name="Hellsten U."/>
            <person name="Hildebrand M."/>
            <person name="Jenkins B.D."/>
            <person name="Jurka J."/>
            <person name="Kapitonov V.V."/>
            <person name="Kroger N."/>
            <person name="Lau W.W."/>
            <person name="Lane T.W."/>
            <person name="Larimer F.W."/>
            <person name="Lippmeier J.C."/>
            <person name="Lucas S."/>
            <person name="Medina M."/>
            <person name="Montsant A."/>
            <person name="Obornik M."/>
            <person name="Parker M.S."/>
            <person name="Palenik B."/>
            <person name="Pazour G.J."/>
            <person name="Richardson P.M."/>
            <person name="Rynearson T.A."/>
            <person name="Saito M.A."/>
            <person name="Schwartz D.C."/>
            <person name="Thamatrakoln K."/>
            <person name="Valentin K."/>
            <person name="Vardi A."/>
            <person name="Wilkerson F.P."/>
            <person name="Rokhsar D.S."/>
        </authorList>
    </citation>
    <scope>NUCLEOTIDE SEQUENCE [LARGE SCALE GENOMIC DNA]</scope>
    <source>
        <strain evidence="2 3">CCMP1335</strain>
    </source>
</reference>
<dbReference type="KEGG" id="tps:THAPSDRAFT_11817"/>
<dbReference type="Proteomes" id="UP000001449">
    <property type="component" value="Chromosome 22"/>
</dbReference>
<feature type="compositionally biased region" description="Polar residues" evidence="1">
    <location>
        <begin position="56"/>
        <end position="68"/>
    </location>
</feature>
<gene>
    <name evidence="2" type="ORF">THAPSDRAFT_11817</name>
</gene>
<feature type="region of interest" description="Disordered" evidence="1">
    <location>
        <begin position="102"/>
        <end position="127"/>
    </location>
</feature>
<dbReference type="GeneID" id="7443892"/>
<reference evidence="2 3" key="2">
    <citation type="journal article" date="2008" name="Nature">
        <title>The Phaeodactylum genome reveals the evolutionary history of diatom genomes.</title>
        <authorList>
            <person name="Bowler C."/>
            <person name="Allen A.E."/>
            <person name="Badger J.H."/>
            <person name="Grimwood J."/>
            <person name="Jabbari K."/>
            <person name="Kuo A."/>
            <person name="Maheswari U."/>
            <person name="Martens C."/>
            <person name="Maumus F."/>
            <person name="Otillar R.P."/>
            <person name="Rayko E."/>
            <person name="Salamov A."/>
            <person name="Vandepoele K."/>
            <person name="Beszteri B."/>
            <person name="Gruber A."/>
            <person name="Heijde M."/>
            <person name="Katinka M."/>
            <person name="Mock T."/>
            <person name="Valentin K."/>
            <person name="Verret F."/>
            <person name="Berges J.A."/>
            <person name="Brownlee C."/>
            <person name="Cadoret J.P."/>
            <person name="Chiovitti A."/>
            <person name="Choi C.J."/>
            <person name="Coesel S."/>
            <person name="De Martino A."/>
            <person name="Detter J.C."/>
            <person name="Durkin C."/>
            <person name="Falciatore A."/>
            <person name="Fournet J."/>
            <person name="Haruta M."/>
            <person name="Huysman M.J."/>
            <person name="Jenkins B.D."/>
            <person name="Jiroutova K."/>
            <person name="Jorgensen R.E."/>
            <person name="Joubert Y."/>
            <person name="Kaplan A."/>
            <person name="Kroger N."/>
            <person name="Kroth P.G."/>
            <person name="La Roche J."/>
            <person name="Lindquist E."/>
            <person name="Lommer M."/>
            <person name="Martin-Jezequel V."/>
            <person name="Lopez P.J."/>
            <person name="Lucas S."/>
            <person name="Mangogna M."/>
            <person name="McGinnis K."/>
            <person name="Medlin L.K."/>
            <person name="Montsant A."/>
            <person name="Oudot-Le Secq M.P."/>
            <person name="Napoli C."/>
            <person name="Obornik M."/>
            <person name="Parker M.S."/>
            <person name="Petit J.L."/>
            <person name="Porcel B.M."/>
            <person name="Poulsen N."/>
            <person name="Robison M."/>
            <person name="Rychlewski L."/>
            <person name="Rynearson T.A."/>
            <person name="Schmutz J."/>
            <person name="Shapiro H."/>
            <person name="Siaut M."/>
            <person name="Stanley M."/>
            <person name="Sussman M.R."/>
            <person name="Taylor A.R."/>
            <person name="Vardi A."/>
            <person name="von Dassow P."/>
            <person name="Vyverman W."/>
            <person name="Willis A."/>
            <person name="Wyrwicz L.S."/>
            <person name="Rokhsar D.S."/>
            <person name="Weissenbach J."/>
            <person name="Armbrust E.V."/>
            <person name="Green B.R."/>
            <person name="Van de Peer Y."/>
            <person name="Grigoriev I.V."/>
        </authorList>
    </citation>
    <scope>NUCLEOTIDE SEQUENCE [LARGE SCALE GENOMIC DNA]</scope>
    <source>
        <strain evidence="2 3">CCMP1335</strain>
    </source>
</reference>
<evidence type="ECO:0000256" key="1">
    <source>
        <dbReference type="SAM" id="MobiDB-lite"/>
    </source>
</evidence>
<feature type="compositionally biased region" description="Low complexity" evidence="1">
    <location>
        <begin position="34"/>
        <end position="45"/>
    </location>
</feature>
<dbReference type="PaxDb" id="35128-Thaps11817"/>
<organism evidence="2 3">
    <name type="scientific">Thalassiosira pseudonana</name>
    <name type="common">Marine diatom</name>
    <name type="synonym">Cyclotella nana</name>
    <dbReference type="NCBI Taxonomy" id="35128"/>
    <lineage>
        <taxon>Eukaryota</taxon>
        <taxon>Sar</taxon>
        <taxon>Stramenopiles</taxon>
        <taxon>Ochrophyta</taxon>
        <taxon>Bacillariophyta</taxon>
        <taxon>Coscinodiscophyceae</taxon>
        <taxon>Thalassiosirophycidae</taxon>
        <taxon>Thalassiosirales</taxon>
        <taxon>Thalassiosiraceae</taxon>
        <taxon>Thalassiosira</taxon>
    </lineage>
</organism>
<accession>B8CFM8</accession>
<feature type="compositionally biased region" description="Basic and acidic residues" evidence="1">
    <location>
        <begin position="102"/>
        <end position="113"/>
    </location>
</feature>
<evidence type="ECO:0000313" key="2">
    <source>
        <dbReference type="EMBL" id="EED87656.1"/>
    </source>
</evidence>
<sequence length="331" mass="36616">MKSVISHRQLKAASSNAPMLYKRSSGGYLNKNLSMTSSSSGSSYSSDDEHQHEHNASTSTSLSLTQRAMSKMKQRRGGTNNSSACDDKKSSLFKSALALRTGKNDAATEKKASDTSGTSNVETTIRTSRNDTVSKTTNTNSTILSRKTMKIKALSRNHSRFHINKQTTKVETPKEEEEEEEEETICNISYVQECVPTIGLNEIVDFDEPIIPKAQSSKSLSNNKSMIERVNSTDSTSTVLLNHESTSNPFDEEAVEVIALPSSSYYHSKSKTRQTVIIGARPRTLPRVALPAKWNSFDEEEGNMAVARRREEVVLRARAMVKGRSDPTPRD</sequence>
<evidence type="ECO:0000313" key="3">
    <source>
        <dbReference type="Proteomes" id="UP000001449"/>
    </source>
</evidence>
<dbReference type="HOGENOM" id="CLU_840683_0_0_1"/>
<name>B8CFM8_THAPS</name>